<reference evidence="1 2" key="1">
    <citation type="submission" date="2018-03" db="EMBL/GenBank/DDBJ databases">
        <title>Diversity of phytobeneficial traits revealed by whole-genome analysis of worldwide-isolated phenazine-producing Pseudomonas spp.</title>
        <authorList>
            <person name="Biessy A."/>
            <person name="Novinscak A."/>
            <person name="Blom J."/>
            <person name="Leger G."/>
            <person name="Thomashow L.S."/>
            <person name="Cazorla F.M."/>
            <person name="Josic D."/>
            <person name="Filion M."/>
        </authorList>
    </citation>
    <scope>NUCLEOTIDE SEQUENCE [LARGE SCALE GENOMIC DNA]</scope>
    <source>
        <strain evidence="1 2">B25</strain>
    </source>
</reference>
<dbReference type="AlphaFoldDB" id="A0A3G7TVY2"/>
<name>A0A3G7TVY2_9PSED</name>
<accession>A0A3G7TVY2</accession>
<dbReference type="Proteomes" id="UP000268048">
    <property type="component" value="Chromosome"/>
</dbReference>
<proteinExistence type="predicted"/>
<organism evidence="1 2">
    <name type="scientific">Pseudomonas chlororaphis</name>
    <dbReference type="NCBI Taxonomy" id="587753"/>
    <lineage>
        <taxon>Bacteria</taxon>
        <taxon>Pseudomonadati</taxon>
        <taxon>Pseudomonadota</taxon>
        <taxon>Gammaproteobacteria</taxon>
        <taxon>Pseudomonadales</taxon>
        <taxon>Pseudomonadaceae</taxon>
        <taxon>Pseudomonas</taxon>
    </lineage>
</organism>
<protein>
    <submittedName>
        <fullName evidence="1">Uncharacterized protein</fullName>
    </submittedName>
</protein>
<dbReference type="EMBL" id="CP027753">
    <property type="protein sequence ID" value="AZE51285.1"/>
    <property type="molecule type" value="Genomic_DNA"/>
</dbReference>
<sequence>MKEQARVFRARLMALCKLFAVNPIDNSERCKQLLQARCLLLNYTAFTNLICNKE</sequence>
<gene>
    <name evidence="1" type="ORF">C4K04_5647</name>
</gene>
<evidence type="ECO:0000313" key="2">
    <source>
        <dbReference type="Proteomes" id="UP000268048"/>
    </source>
</evidence>
<evidence type="ECO:0000313" key="1">
    <source>
        <dbReference type="EMBL" id="AZE51285.1"/>
    </source>
</evidence>